<evidence type="ECO:0000313" key="3">
    <source>
        <dbReference type="Proteomes" id="UP000214646"/>
    </source>
</evidence>
<name>A0A225DAQ2_9BACT</name>
<comment type="caution">
    <text evidence="2">The sequence shown here is derived from an EMBL/GenBank/DDBJ whole genome shotgun (WGS) entry which is preliminary data.</text>
</comment>
<feature type="compositionally biased region" description="Basic and acidic residues" evidence="1">
    <location>
        <begin position="227"/>
        <end position="241"/>
    </location>
</feature>
<proteinExistence type="predicted"/>
<accession>A0A225DAQ2</accession>
<feature type="region of interest" description="Disordered" evidence="1">
    <location>
        <begin position="224"/>
        <end position="280"/>
    </location>
</feature>
<gene>
    <name evidence="2" type="ORF">FRUB_10347</name>
</gene>
<dbReference type="Proteomes" id="UP000214646">
    <property type="component" value="Unassembled WGS sequence"/>
</dbReference>
<dbReference type="EMBL" id="NIDE01000020">
    <property type="protein sequence ID" value="OWK34376.1"/>
    <property type="molecule type" value="Genomic_DNA"/>
</dbReference>
<reference evidence="3" key="1">
    <citation type="submission" date="2017-06" db="EMBL/GenBank/DDBJ databases">
        <title>Genome analysis of Fimbriiglobus ruber SP5, the first member of the order Planctomycetales with confirmed chitinolytic capability.</title>
        <authorList>
            <person name="Ravin N.V."/>
            <person name="Rakitin A.L."/>
            <person name="Ivanova A.A."/>
            <person name="Beletsky A.V."/>
            <person name="Kulichevskaya I.S."/>
            <person name="Mardanov A.V."/>
            <person name="Dedysh S.N."/>
        </authorList>
    </citation>
    <scope>NUCLEOTIDE SEQUENCE [LARGE SCALE GENOMIC DNA]</scope>
    <source>
        <strain evidence="3">SP5</strain>
    </source>
</reference>
<evidence type="ECO:0000313" key="2">
    <source>
        <dbReference type="EMBL" id="OWK34376.1"/>
    </source>
</evidence>
<keyword evidence="3" id="KW-1185">Reference proteome</keyword>
<evidence type="ECO:0000256" key="1">
    <source>
        <dbReference type="SAM" id="MobiDB-lite"/>
    </source>
</evidence>
<dbReference type="AlphaFoldDB" id="A0A225DAQ2"/>
<sequence length="280" mass="30590">MRPERQVVVPDVLLLLERPERPLVGLNVTEQADLPEFLPDQIMPGGSEEVGEKRVRVEDAAGVRGDEQDAVLGRLEEAAVTGLGECQGLGRPPPLGRVLDRQQNEGGSPAGRGEAPGVQDHRPEAETLEFVLHCEVVEMAVAREDFFEQLPQPRDVPLVVPEFKEELALGLRRSYAKRLVKRPVGGLHPQPRVEDHEGLADRLDDRFGERQRVLHPLHGPLAFADVAEDHDRPDDGARGIPDRGGPVVDAQLGPIPGEQDGVIGQGDGRSGRQARLPPNR</sequence>
<feature type="region of interest" description="Disordered" evidence="1">
    <location>
        <begin position="85"/>
        <end position="120"/>
    </location>
</feature>
<protein>
    <submittedName>
        <fullName evidence="2">Uncharacterized protein</fullName>
    </submittedName>
</protein>
<organism evidence="2 3">
    <name type="scientific">Fimbriiglobus ruber</name>
    <dbReference type="NCBI Taxonomy" id="1908690"/>
    <lineage>
        <taxon>Bacteria</taxon>
        <taxon>Pseudomonadati</taxon>
        <taxon>Planctomycetota</taxon>
        <taxon>Planctomycetia</taxon>
        <taxon>Gemmatales</taxon>
        <taxon>Gemmataceae</taxon>
        <taxon>Fimbriiglobus</taxon>
    </lineage>
</organism>